<comment type="caution">
    <text evidence="6">The sequence shown here is derived from an EMBL/GenBank/DDBJ whole genome shotgun (WGS) entry which is preliminary data.</text>
</comment>
<name>A0A0F9VWV8_9ZZZZ</name>
<keyword evidence="4" id="KW-0472">Membrane</keyword>
<keyword evidence="3" id="KW-1133">Transmembrane helix</keyword>
<dbReference type="InterPro" id="IPR007452">
    <property type="entry name" value="TamB_C"/>
</dbReference>
<evidence type="ECO:0000256" key="4">
    <source>
        <dbReference type="ARBA" id="ARBA00023136"/>
    </source>
</evidence>
<accession>A0A0F9VWV8</accession>
<organism evidence="6">
    <name type="scientific">marine sediment metagenome</name>
    <dbReference type="NCBI Taxonomy" id="412755"/>
    <lineage>
        <taxon>unclassified sequences</taxon>
        <taxon>metagenomes</taxon>
        <taxon>ecological metagenomes</taxon>
    </lineage>
</organism>
<gene>
    <name evidence="6" type="ORF">LCGC14_0433270</name>
</gene>
<proteinExistence type="predicted"/>
<comment type="subcellular location">
    <subcellularLocation>
        <location evidence="1">Membrane</location>
        <topology evidence="1">Single-pass membrane protein</topology>
    </subcellularLocation>
</comment>
<evidence type="ECO:0000259" key="5">
    <source>
        <dbReference type="Pfam" id="PF04357"/>
    </source>
</evidence>
<dbReference type="EMBL" id="LAZR01000408">
    <property type="protein sequence ID" value="KKN70218.1"/>
    <property type="molecule type" value="Genomic_DNA"/>
</dbReference>
<feature type="domain" description="Translocation and assembly module TamB C-terminal" evidence="5">
    <location>
        <begin position="1847"/>
        <end position="2190"/>
    </location>
</feature>
<dbReference type="GO" id="GO:0009306">
    <property type="term" value="P:protein secretion"/>
    <property type="evidence" value="ECO:0007669"/>
    <property type="project" value="InterPro"/>
</dbReference>
<reference evidence="6" key="1">
    <citation type="journal article" date="2015" name="Nature">
        <title>Complex archaea that bridge the gap between prokaryotes and eukaryotes.</title>
        <authorList>
            <person name="Spang A."/>
            <person name="Saw J.H."/>
            <person name="Jorgensen S.L."/>
            <person name="Zaremba-Niedzwiedzka K."/>
            <person name="Martijn J."/>
            <person name="Lind A.E."/>
            <person name="van Eijk R."/>
            <person name="Schleper C."/>
            <person name="Guy L."/>
            <person name="Ettema T.J."/>
        </authorList>
    </citation>
    <scope>NUCLEOTIDE SEQUENCE</scope>
</reference>
<dbReference type="Pfam" id="PF04357">
    <property type="entry name" value="TamB"/>
    <property type="match status" value="1"/>
</dbReference>
<evidence type="ECO:0000313" key="6">
    <source>
        <dbReference type="EMBL" id="KKN70218.1"/>
    </source>
</evidence>
<evidence type="ECO:0000256" key="2">
    <source>
        <dbReference type="ARBA" id="ARBA00022692"/>
    </source>
</evidence>
<sequence>MRRFNPVPPLAATVVVGVAAAFLASRPAPAQQFLANQIESFLSSDTMTVEIEGLSGALTGDIRIESLRVSDPQGIFLTGKNLAMDWSPLALVRSNVSIENLTAGQIVLERLPADQPTSEADQGGGFSLPSITADIRNLAIDEFVLGEALAGVRARLKASASLTLADDPTKLDVKANIDRLDQPGQIALDVSYAPDQNQLAIDVKASEPAGGLVATLLDIPDRPAVNLVVNGSGPLSDFMANGQLTVGGEQAATLTARVNDVADGRRLAASLNVAAERFVLEQYSQYVAGGANLDLQAVLRADGTYLIEQGDLASEALALQTKGVLDLGGAGNDLTLAVASRDGSPIALSFGTPPDITGLQVTRLDGTVRGAFTAAAVGLSAKLQRAGYDDYVAQGVSLDASSPGFNLTSFKGPLAVEATAQAIEAPEGIAERFLNGPLKIAANGALTENGFVFEPSEATTDVATLNLEGTAALNFAVFDLNLRSRFQTAALSAAAIPLAGEELSVAGQFTRAADGAINAQKLAVTGAGLQITGNAGLMDGEVSADIQGTLEDTQSVNSVFAGAAELRLVAKGPVEKPDVDLTLSGNGLSINGRELADLKVEVRGTLNPASPAGFVNITGTLDGQPLSGSAKVETLDNGDRRITDLAIRQGPNAVTGDLMLTDAFAPVGTLTVAIDDIGPLAALGGQKAAGDVKGTVELSVDAQKTPVAAPDLTSRSLTVAGTTLQGALIDLSVKDYLGIPVPTGRVTAEAIDAAGVAVRNLALAFAEEQGGTGVTANATVNDAPIELAGTAQFEPDAMLLTLSGLSADIPNAAVNLRDAATVRIANGKTVLDGFVLTVGSGSIVLEGSSGEVLDLGLRLDGVPAAVANLFVSGLEAEGTLSGTATVTGAPDSPDATFAITGRELSTAQVRAARIPPIALDATGRYADSTLTLQSATLDLGEGSLQASGTIGETLDLRAELANLPVALANDFVDGLDASGTISGSAVVNGTRADPVAVFDLAGTGITAAQVAAAGIEPLTLDVAGRYAGGTAKLDRASLVVGSGSLEASGTIGENLDLALAMNNLPVALANGFVPDLDASGTISGTATATGSLTEPNAIFDLSGAGITTGAIARSGVAPLALRLAGRFADGTASLETAVLNVGEGSLRASGKVGRELDLDLTLNSVPVGLANGFVPNLKASGAISGTATASGTLDDPSAEFSLSGSGITAPAIAQSGIEPLDLTASGRLADGTLNLDEAKMTVGSGSLIASGTVGEMLDLDIAANEIPVGLVNGFVPNLGATGTISGTATATGSLSDPRARFDLTGSGITTRQIAQSGVAPLSLEAAGSYANGTATIETADVRVGDGTLKATGTVGEALDLKIAVNQIPVGLANGFVDGLGATGTISGSATATGSISDPQAEFDLSGSGITTRQIAQSGVAPLSLDLAGAYANGTATIDTAKVTVGNGSLTATGTVGQTLDLNLKLDRLPVGLANGFVPDLNAEGTLSGTATATGSISDPRATFDLTGSGITTRQIAQSGVAPLSLQASGTYANGTATIGTADIRVGSGSLVASGTVGRTLNLDVTLNQVPVGLANGFVDGLGAQGTVSGTASATGSISDPDARFDISASNVSVAQSRGAGAPPIDATAAGTYAGGALRLQTVTANVGGGTVSLSGSASATSLAIDADIRNLPASIAAAAAPGIAPQGTINGTVRTSGSPSNPSVTYDLSGSGLSIQQTRDAGVGALTVSANGQFANRIVTTTANLSGSGVDLAVSGSVNIAGTPQLDLSLNGTAPLSLANRILAEGGRSIQGNVQLNARVTGPASQPNVVGTLSTSGARLVDTGLNLAINDIAATVALNGQTARIQSFNAALSSGGTLSISGSVGLNDGFPADIAIRLVDGRYNDGELVAAKLSADLTLTGPLGGTPLLAGTVNADEIDVLIPDQLPGSLARIDVTHRNAKPAVYEQQRKIDPNQGAGAQRSGINFNLTFNAPSRVFVRGRGLDVELGGSIVITGSAAAPRIVGGFELQRGRFVILGKRLDFDRGRLTFTGSLVPVLDLVARSEAGDTTVFIAVTGPANDPSFTFSSTPLLPQDEVLARLIFNQGTSDLSPLQIAQLAELAASLAGIGGSSGLLDNLRSQIGVDDLDIKTTKDGQTAVGVGKYLNENTYLGVDSTGRVAIDLDLGSGLKARGAVTAEGGGEVGIFYEGEF</sequence>
<evidence type="ECO:0000256" key="1">
    <source>
        <dbReference type="ARBA" id="ARBA00004167"/>
    </source>
</evidence>
<dbReference type="GO" id="GO:0005886">
    <property type="term" value="C:plasma membrane"/>
    <property type="evidence" value="ECO:0007669"/>
    <property type="project" value="InterPro"/>
</dbReference>
<dbReference type="PANTHER" id="PTHR36985">
    <property type="entry name" value="TRANSLOCATION AND ASSEMBLY MODULE SUBUNIT TAMB"/>
    <property type="match status" value="1"/>
</dbReference>
<keyword evidence="2" id="KW-0812">Transmembrane</keyword>
<dbReference type="PANTHER" id="PTHR36985:SF1">
    <property type="entry name" value="TRANSLOCATION AND ASSEMBLY MODULE SUBUNIT TAMB"/>
    <property type="match status" value="1"/>
</dbReference>
<protein>
    <recommendedName>
        <fullName evidence="5">Translocation and assembly module TamB C-terminal domain-containing protein</fullName>
    </recommendedName>
</protein>
<evidence type="ECO:0000256" key="3">
    <source>
        <dbReference type="ARBA" id="ARBA00022989"/>
    </source>
</evidence>